<reference evidence="1" key="1">
    <citation type="submission" date="2023-04" db="EMBL/GenBank/DDBJ databases">
        <title>A chromosome-level genome assembly of the parasitoid wasp Eretmocerus hayati.</title>
        <authorList>
            <person name="Zhong Y."/>
            <person name="Liu S."/>
            <person name="Liu Y."/>
        </authorList>
    </citation>
    <scope>NUCLEOTIDE SEQUENCE</scope>
    <source>
        <strain evidence="1">ZJU_SS_LIU_2023</strain>
    </source>
</reference>
<comment type="caution">
    <text evidence="1">The sequence shown here is derived from an EMBL/GenBank/DDBJ whole genome shotgun (WGS) entry which is preliminary data.</text>
</comment>
<evidence type="ECO:0000313" key="2">
    <source>
        <dbReference type="Proteomes" id="UP001239111"/>
    </source>
</evidence>
<evidence type="ECO:0000313" key="1">
    <source>
        <dbReference type="EMBL" id="KAJ8678056.1"/>
    </source>
</evidence>
<keyword evidence="2" id="KW-1185">Reference proteome</keyword>
<dbReference type="Proteomes" id="UP001239111">
    <property type="component" value="Chromosome 2"/>
</dbReference>
<proteinExistence type="predicted"/>
<protein>
    <submittedName>
        <fullName evidence="1">Uncharacterized protein</fullName>
    </submittedName>
</protein>
<dbReference type="EMBL" id="CM056742">
    <property type="protein sequence ID" value="KAJ8678056.1"/>
    <property type="molecule type" value="Genomic_DNA"/>
</dbReference>
<sequence>MASCTSIIFGEDPCSVNYRKRDSRKRTSLMFHNNVLLLFPSIGMRVMTNRIYTGSKPQIFPELAFRVIKTSSSHDIHIQPHLREETHLRRGLPNSDGVSCYANASLQSVVNYKDVRRVFPWNDEGNAFRKAMLDYRSNSYVRMKDVRLFAGAIYGTQRQQDAGEFLSSLISQSASSQHTFQHLLFPTRKCAACGSVTPVQKTPNYILLNSFPPNFKREGLQGILYYNLNNWVESNINCGRTLPEEEMMNLPHDENRVCLGKKKGSVTLCSYTSVIILQFQLFSTNTSGSVSKITHFLMENSSDDLLEINRED</sequence>
<name>A0ACC2P5D8_9HYME</name>
<organism evidence="1 2">
    <name type="scientific">Eretmocerus hayati</name>
    <dbReference type="NCBI Taxonomy" id="131215"/>
    <lineage>
        <taxon>Eukaryota</taxon>
        <taxon>Metazoa</taxon>
        <taxon>Ecdysozoa</taxon>
        <taxon>Arthropoda</taxon>
        <taxon>Hexapoda</taxon>
        <taxon>Insecta</taxon>
        <taxon>Pterygota</taxon>
        <taxon>Neoptera</taxon>
        <taxon>Endopterygota</taxon>
        <taxon>Hymenoptera</taxon>
        <taxon>Apocrita</taxon>
        <taxon>Proctotrupomorpha</taxon>
        <taxon>Chalcidoidea</taxon>
        <taxon>Aphelinidae</taxon>
        <taxon>Aphelininae</taxon>
        <taxon>Eretmocerus</taxon>
    </lineage>
</organism>
<accession>A0ACC2P5D8</accession>
<gene>
    <name evidence="1" type="ORF">QAD02_013843</name>
</gene>